<reference evidence="5" key="2">
    <citation type="submission" date="2021-02" db="UniProtKB">
        <authorList>
            <consortium name="EnsemblMetazoa"/>
        </authorList>
    </citation>
    <scope>IDENTIFICATION</scope>
    <source>
        <strain evidence="5">JHB</strain>
    </source>
</reference>
<dbReference type="InterPro" id="IPR043504">
    <property type="entry name" value="Peptidase_S1_PA_chymotrypsin"/>
</dbReference>
<dbReference type="EnsemblMetazoa" id="CPIJ009319-RA">
    <property type="protein sequence ID" value="CPIJ009319-PA"/>
    <property type="gene ID" value="CPIJ009319"/>
</dbReference>
<feature type="chain" id="PRO_5011408440" evidence="3">
    <location>
        <begin position="36"/>
        <end position="351"/>
    </location>
</feature>
<feature type="compositionally biased region" description="Basic and acidic residues" evidence="1">
    <location>
        <begin position="262"/>
        <end position="273"/>
    </location>
</feature>
<feature type="region of interest" description="Disordered" evidence="1">
    <location>
        <begin position="236"/>
        <end position="273"/>
    </location>
</feature>
<keyword evidence="6" id="KW-1185">Reference proteome</keyword>
<sequence length="351" mass="38699">MWKMISRFNNANGGNRLQLLFCILTISLELQQVYAHSIVESESTGTSNSAAFRGGTTASGYEPKSFYRISCPGQSECVPLADCPELLLETARQCYRGDFSLSCGVNELEPHVCCPRTPNRFDDDRNGENVGCGKSIVQGDYYNGLGAFPFVARIGFKNTKTGSFIYPCSGSIIARQIILTSAHCALAKADSHRLRGVRESSPAMTIVSTKVAVLFLLLVCVILQLAHRVKCKSVNQERTLSHEKSPEDGDVGDESGSAEVFSEDRSEGSLTKSEKNIEVRGVLKGVFGAGNSGARSGGEGWDQRRREGGGHRDYGYDDRRRRPNDRRNEPCLVVREEDGHHHHHHNRHHDG</sequence>
<reference evidence="4" key="1">
    <citation type="submission" date="2007-03" db="EMBL/GenBank/DDBJ databases">
        <title>Annotation of Culex pipiens quinquefasciatus.</title>
        <authorList>
            <consortium name="The Broad Institute Genome Sequencing Platform"/>
            <person name="Atkinson P.W."/>
            <person name="Hemingway J."/>
            <person name="Christensen B.M."/>
            <person name="Higgs S."/>
            <person name="Kodira C."/>
            <person name="Hannick L."/>
            <person name="Megy K."/>
            <person name="O'Leary S."/>
            <person name="Pearson M."/>
            <person name="Haas B.J."/>
            <person name="Mauceli E."/>
            <person name="Wortman J.R."/>
            <person name="Lee N.H."/>
            <person name="Guigo R."/>
            <person name="Stanke M."/>
            <person name="Alvarado L."/>
            <person name="Amedeo P."/>
            <person name="Antoine C.H."/>
            <person name="Arensburger P."/>
            <person name="Bidwell S.L."/>
            <person name="Crawford M."/>
            <person name="Camaro F."/>
            <person name="Devon K."/>
            <person name="Engels R."/>
            <person name="Hammond M."/>
            <person name="Howarth C."/>
            <person name="Koehrsen M."/>
            <person name="Lawson D."/>
            <person name="Montgomery P."/>
            <person name="Nene V."/>
            <person name="Nusbaum C."/>
            <person name="Puiu D."/>
            <person name="Romero-Severson J."/>
            <person name="Severson D.W."/>
            <person name="Shumway M."/>
            <person name="Sisk P."/>
            <person name="Stolte C."/>
            <person name="Zeng Q."/>
            <person name="Eisenstadt E."/>
            <person name="Fraser-Liggett C."/>
            <person name="Strausberg R."/>
            <person name="Galagan J."/>
            <person name="Birren B."/>
            <person name="Collins F.H."/>
        </authorList>
    </citation>
    <scope>NUCLEOTIDE SEQUENCE [LARGE SCALE GENOMIC DNA]</scope>
    <source>
        <strain evidence="4">JHB</strain>
    </source>
</reference>
<gene>
    <name evidence="5" type="primary">6042131</name>
    <name evidence="4" type="ORF">CpipJ_CPIJ009319</name>
</gene>
<dbReference type="KEGG" id="cqu:CpipJ_CPIJ009319"/>
<evidence type="ECO:0000256" key="2">
    <source>
        <dbReference type="SAM" id="Phobius"/>
    </source>
</evidence>
<feature type="compositionally biased region" description="Gly residues" evidence="1">
    <location>
        <begin position="288"/>
        <end position="300"/>
    </location>
</feature>
<keyword evidence="2" id="KW-0812">Transmembrane</keyword>
<dbReference type="VEuPathDB" id="VectorBase:CQUJHB017443"/>
<dbReference type="HOGENOM" id="CLU_790512_0_0_1"/>
<dbReference type="STRING" id="7176.B0WRB0"/>
<dbReference type="InterPro" id="IPR009003">
    <property type="entry name" value="Peptidase_S1_PA"/>
</dbReference>
<dbReference type="EMBL" id="DS232054">
    <property type="protein sequence ID" value="EDS33300.1"/>
    <property type="molecule type" value="Genomic_DNA"/>
</dbReference>
<feature type="transmembrane region" description="Helical" evidence="2">
    <location>
        <begin position="203"/>
        <end position="226"/>
    </location>
</feature>
<organism>
    <name type="scientific">Culex quinquefasciatus</name>
    <name type="common">Southern house mosquito</name>
    <name type="synonym">Culex pungens</name>
    <dbReference type="NCBI Taxonomy" id="7176"/>
    <lineage>
        <taxon>Eukaryota</taxon>
        <taxon>Metazoa</taxon>
        <taxon>Ecdysozoa</taxon>
        <taxon>Arthropoda</taxon>
        <taxon>Hexapoda</taxon>
        <taxon>Insecta</taxon>
        <taxon>Pterygota</taxon>
        <taxon>Neoptera</taxon>
        <taxon>Endopterygota</taxon>
        <taxon>Diptera</taxon>
        <taxon>Nematocera</taxon>
        <taxon>Culicoidea</taxon>
        <taxon>Culicidae</taxon>
        <taxon>Culicinae</taxon>
        <taxon>Culicini</taxon>
        <taxon>Culex</taxon>
        <taxon>Culex</taxon>
    </lineage>
</organism>
<evidence type="ECO:0000313" key="6">
    <source>
        <dbReference type="Proteomes" id="UP000002320"/>
    </source>
</evidence>
<accession>B0WRB0</accession>
<evidence type="ECO:0000313" key="4">
    <source>
        <dbReference type="EMBL" id="EDS33300.1"/>
    </source>
</evidence>
<evidence type="ECO:0000313" key="5">
    <source>
        <dbReference type="EnsemblMetazoa" id="CPIJ009319-PA"/>
    </source>
</evidence>
<name>B0WRB0_CULQU</name>
<feature type="compositionally biased region" description="Basic residues" evidence="1">
    <location>
        <begin position="341"/>
        <end position="351"/>
    </location>
</feature>
<dbReference type="SUPFAM" id="SSF50494">
    <property type="entry name" value="Trypsin-like serine proteases"/>
    <property type="match status" value="1"/>
</dbReference>
<feature type="region of interest" description="Disordered" evidence="1">
    <location>
        <begin position="288"/>
        <end position="351"/>
    </location>
</feature>
<dbReference type="AlphaFoldDB" id="B0WRB0"/>
<dbReference type="Proteomes" id="UP000002320">
    <property type="component" value="Unassembled WGS sequence"/>
</dbReference>
<proteinExistence type="predicted"/>
<dbReference type="eggNOG" id="KOG3627">
    <property type="taxonomic scope" value="Eukaryota"/>
</dbReference>
<keyword evidence="4" id="KW-0645">Protease</keyword>
<keyword evidence="4" id="KW-0378">Hydrolase</keyword>
<protein>
    <submittedName>
        <fullName evidence="4">Serine carboxypeptidase</fullName>
    </submittedName>
</protein>
<evidence type="ECO:0000256" key="1">
    <source>
        <dbReference type="SAM" id="MobiDB-lite"/>
    </source>
</evidence>
<keyword evidence="2" id="KW-1133">Transmembrane helix</keyword>
<feature type="compositionally biased region" description="Basic and acidic residues" evidence="1">
    <location>
        <begin position="301"/>
        <end position="340"/>
    </location>
</feature>
<feature type="signal peptide" evidence="3">
    <location>
        <begin position="1"/>
        <end position="35"/>
    </location>
</feature>
<keyword evidence="3" id="KW-0732">Signal</keyword>
<keyword evidence="2" id="KW-0472">Membrane</keyword>
<dbReference type="InParanoid" id="B0WRB0"/>
<evidence type="ECO:0000256" key="3">
    <source>
        <dbReference type="SAM" id="SignalP"/>
    </source>
</evidence>
<keyword evidence="4" id="KW-0121">Carboxypeptidase</keyword>
<dbReference type="GO" id="GO:0004180">
    <property type="term" value="F:carboxypeptidase activity"/>
    <property type="evidence" value="ECO:0007669"/>
    <property type="project" value="UniProtKB-KW"/>
</dbReference>
<dbReference type="Gene3D" id="2.40.10.10">
    <property type="entry name" value="Trypsin-like serine proteases"/>
    <property type="match status" value="1"/>
</dbReference>
<dbReference type="OrthoDB" id="40021at2759"/>
<dbReference type="VEuPathDB" id="VectorBase:CPIJ009319"/>